<gene>
    <name evidence="1" type="ORF">HF992_00835</name>
</gene>
<sequence>MKTYKIFEELVADSDEYSYFYNNELFQEKHNSLAPLEMRNKAVA</sequence>
<dbReference type="EMBL" id="JAAXPR010000001">
    <property type="protein sequence ID" value="NKZ19411.1"/>
    <property type="molecule type" value="Genomic_DNA"/>
</dbReference>
<protein>
    <submittedName>
        <fullName evidence="1">Uncharacterized protein</fullName>
    </submittedName>
</protein>
<comment type="caution">
    <text evidence="1">The sequence shown here is derived from an EMBL/GenBank/DDBJ whole genome shotgun (WGS) entry which is preliminary data.</text>
</comment>
<evidence type="ECO:0000313" key="1">
    <source>
        <dbReference type="EMBL" id="NKZ19411.1"/>
    </source>
</evidence>
<reference evidence="1 2" key="1">
    <citation type="submission" date="2020-04" db="EMBL/GenBank/DDBJ databases">
        <title>MicrobeNet Type strains.</title>
        <authorList>
            <person name="Nicholson A.C."/>
        </authorList>
    </citation>
    <scope>NUCLEOTIDE SEQUENCE [LARGE SCALE GENOMIC DNA]</scope>
    <source>
        <strain evidence="1 2">CCUG 69612</strain>
    </source>
</reference>
<evidence type="ECO:0000313" key="2">
    <source>
        <dbReference type="Proteomes" id="UP000522720"/>
    </source>
</evidence>
<accession>A0A7X6S0R2</accession>
<name>A0A7X6S0R2_9STRE</name>
<keyword evidence="2" id="KW-1185">Reference proteome</keyword>
<organism evidence="1 2">
    <name type="scientific">Streptococcus ovuberis</name>
    <dbReference type="NCBI Taxonomy" id="1936207"/>
    <lineage>
        <taxon>Bacteria</taxon>
        <taxon>Bacillati</taxon>
        <taxon>Bacillota</taxon>
        <taxon>Bacilli</taxon>
        <taxon>Lactobacillales</taxon>
        <taxon>Streptococcaceae</taxon>
        <taxon>Streptococcus</taxon>
    </lineage>
</organism>
<dbReference type="AlphaFoldDB" id="A0A7X6S0R2"/>
<dbReference type="Proteomes" id="UP000522720">
    <property type="component" value="Unassembled WGS sequence"/>
</dbReference>
<proteinExistence type="predicted"/>